<evidence type="ECO:0000313" key="2">
    <source>
        <dbReference type="Proteomes" id="UP000256763"/>
    </source>
</evidence>
<evidence type="ECO:0000313" key="1">
    <source>
        <dbReference type="EMBL" id="RFA38065.1"/>
    </source>
</evidence>
<dbReference type="RefSeq" id="WP_116301380.1">
    <property type="nucleotide sequence ID" value="NZ_NFZV01000004.1"/>
</dbReference>
<dbReference type="OrthoDB" id="6182044at2"/>
<protein>
    <submittedName>
        <fullName evidence="1">Uncharacterized protein</fullName>
    </submittedName>
</protein>
<keyword evidence="2" id="KW-1185">Reference proteome</keyword>
<proteinExistence type="predicted"/>
<dbReference type="Proteomes" id="UP000256763">
    <property type="component" value="Unassembled WGS sequence"/>
</dbReference>
<accession>A0A3E0X1D8</accession>
<comment type="caution">
    <text evidence="1">The sequence shown here is derived from an EMBL/GenBank/DDBJ whole genome shotgun (WGS) entry which is preliminary data.</text>
</comment>
<dbReference type="EMBL" id="NFZW01000005">
    <property type="protein sequence ID" value="RFA38065.1"/>
    <property type="molecule type" value="Genomic_DNA"/>
</dbReference>
<name>A0A3E0X1D8_9GAMM</name>
<organism evidence="1 2">
    <name type="scientific">Alkalilimnicola ehrlichii</name>
    <dbReference type="NCBI Taxonomy" id="351052"/>
    <lineage>
        <taxon>Bacteria</taxon>
        <taxon>Pseudomonadati</taxon>
        <taxon>Pseudomonadota</taxon>
        <taxon>Gammaproteobacteria</taxon>
        <taxon>Chromatiales</taxon>
        <taxon>Ectothiorhodospiraceae</taxon>
        <taxon>Alkalilimnicola</taxon>
    </lineage>
</organism>
<reference evidence="2" key="1">
    <citation type="submission" date="2017-05" db="EMBL/GenBank/DDBJ databases">
        <authorList>
            <person name="Sharma S."/>
            <person name="Sidhu C."/>
            <person name="Pinnaka A.K."/>
        </authorList>
    </citation>
    <scope>NUCLEOTIDE SEQUENCE [LARGE SCALE GENOMIC DNA]</scope>
    <source>
        <strain evidence="2">AK93</strain>
    </source>
</reference>
<gene>
    <name evidence="1" type="ORF">CAL65_06940</name>
</gene>
<sequence length="134" mass="15142">MIRTFDDVLATSLRTRKPQRLLLLFVKAAPSAPLAQYDLAGAQLEPVLALNKVVSGSLRFPDLVEEADRQRRDWDFVLIAAVSKRDGGLPSSQEAHQHLQERAEQALASGDFSRFLVFDRQEQPLWPAPERQLH</sequence>
<dbReference type="AlphaFoldDB" id="A0A3E0X1D8"/>